<evidence type="ECO:0000313" key="3">
    <source>
        <dbReference type="Proteomes" id="UP000799441"/>
    </source>
</evidence>
<dbReference type="Gene3D" id="2.120.10.30">
    <property type="entry name" value="TolB, C-terminal domain"/>
    <property type="match status" value="1"/>
</dbReference>
<dbReference type="Pfam" id="PF08450">
    <property type="entry name" value="SGL"/>
    <property type="match status" value="1"/>
</dbReference>
<dbReference type="PANTHER" id="PTHR47064">
    <property type="entry name" value="PUTATIVE (AFU_ORTHOLOGUE AFUA_1G08990)-RELATED"/>
    <property type="match status" value="1"/>
</dbReference>
<dbReference type="EMBL" id="MU003834">
    <property type="protein sequence ID" value="KAF2717891.1"/>
    <property type="molecule type" value="Genomic_DNA"/>
</dbReference>
<feature type="domain" description="SMP-30/Gluconolactonase/LRE-like region" evidence="1">
    <location>
        <begin position="61"/>
        <end position="176"/>
    </location>
</feature>
<comment type="caution">
    <text evidence="2">The sequence shown here is derived from an EMBL/GenBank/DDBJ whole genome shotgun (WGS) entry which is preliminary data.</text>
</comment>
<sequence>QFAVDALSVYIQTRNGTLSENCRRYQSGRNVNVYAIDCASLEIEKVNLPHLVNANGACKYQEGMLFCCQGDLTTPSALVLAHPHQDRSQILLNTYHGRQFNSINDVVIHNMTGDICFTDPTYGYEQAFRPSPVLPSQVYRFRPATGHVVCVADGFVQCNGLCFSPDYEKMYVTDTGAVQAHGTPGNGLNFSLNPRLPSTIYVYDVVDDGKRLANRRVFAYCSSGVPDGIKCDQDGNI</sequence>
<dbReference type="InterPro" id="IPR052988">
    <property type="entry name" value="Oryzine_lactonohydrolase"/>
</dbReference>
<evidence type="ECO:0000313" key="2">
    <source>
        <dbReference type="EMBL" id="KAF2717891.1"/>
    </source>
</evidence>
<dbReference type="PANTHER" id="PTHR47064:SF2">
    <property type="entry name" value="SMP-30_GLUCONOLACTONASE_LRE-LIKE REGION DOMAIN-CONTAINING PROTEIN-RELATED"/>
    <property type="match status" value="1"/>
</dbReference>
<dbReference type="InterPro" id="IPR011042">
    <property type="entry name" value="6-blade_b-propeller_TolB-like"/>
</dbReference>
<protein>
    <submittedName>
        <fullName evidence="2">Calcium-dependent phosphotriesterase</fullName>
    </submittedName>
</protein>
<keyword evidence="3" id="KW-1185">Reference proteome</keyword>
<organism evidence="2 3">
    <name type="scientific">Polychaeton citri CBS 116435</name>
    <dbReference type="NCBI Taxonomy" id="1314669"/>
    <lineage>
        <taxon>Eukaryota</taxon>
        <taxon>Fungi</taxon>
        <taxon>Dikarya</taxon>
        <taxon>Ascomycota</taxon>
        <taxon>Pezizomycotina</taxon>
        <taxon>Dothideomycetes</taxon>
        <taxon>Dothideomycetidae</taxon>
        <taxon>Capnodiales</taxon>
        <taxon>Capnodiaceae</taxon>
        <taxon>Polychaeton</taxon>
    </lineage>
</organism>
<dbReference type="InterPro" id="IPR013658">
    <property type="entry name" value="SGL"/>
</dbReference>
<dbReference type="Proteomes" id="UP000799441">
    <property type="component" value="Unassembled WGS sequence"/>
</dbReference>
<name>A0A9P4Q3S2_9PEZI</name>
<dbReference type="SUPFAM" id="SSF63829">
    <property type="entry name" value="Calcium-dependent phosphotriesterase"/>
    <property type="match status" value="1"/>
</dbReference>
<reference evidence="2" key="1">
    <citation type="journal article" date="2020" name="Stud. Mycol.">
        <title>101 Dothideomycetes genomes: a test case for predicting lifestyles and emergence of pathogens.</title>
        <authorList>
            <person name="Haridas S."/>
            <person name="Albert R."/>
            <person name="Binder M."/>
            <person name="Bloem J."/>
            <person name="Labutti K."/>
            <person name="Salamov A."/>
            <person name="Andreopoulos B."/>
            <person name="Baker S."/>
            <person name="Barry K."/>
            <person name="Bills G."/>
            <person name="Bluhm B."/>
            <person name="Cannon C."/>
            <person name="Castanera R."/>
            <person name="Culley D."/>
            <person name="Daum C."/>
            <person name="Ezra D."/>
            <person name="Gonzalez J."/>
            <person name="Henrissat B."/>
            <person name="Kuo A."/>
            <person name="Liang C."/>
            <person name="Lipzen A."/>
            <person name="Lutzoni F."/>
            <person name="Magnuson J."/>
            <person name="Mondo S."/>
            <person name="Nolan M."/>
            <person name="Ohm R."/>
            <person name="Pangilinan J."/>
            <person name="Park H.-J."/>
            <person name="Ramirez L."/>
            <person name="Alfaro M."/>
            <person name="Sun H."/>
            <person name="Tritt A."/>
            <person name="Yoshinaga Y."/>
            <person name="Zwiers L.-H."/>
            <person name="Turgeon B."/>
            <person name="Goodwin S."/>
            <person name="Spatafora J."/>
            <person name="Crous P."/>
            <person name="Grigoriev I."/>
        </authorList>
    </citation>
    <scope>NUCLEOTIDE SEQUENCE</scope>
    <source>
        <strain evidence="2">CBS 116435</strain>
    </source>
</reference>
<accession>A0A9P4Q3S2</accession>
<proteinExistence type="predicted"/>
<dbReference type="OrthoDB" id="423498at2759"/>
<dbReference type="AlphaFoldDB" id="A0A9P4Q3S2"/>
<feature type="non-terminal residue" evidence="2">
    <location>
        <position position="1"/>
    </location>
</feature>
<evidence type="ECO:0000259" key="1">
    <source>
        <dbReference type="Pfam" id="PF08450"/>
    </source>
</evidence>
<gene>
    <name evidence="2" type="ORF">K431DRAFT_333584</name>
</gene>